<evidence type="ECO:0000313" key="2">
    <source>
        <dbReference type="Proteomes" id="UP001056778"/>
    </source>
</evidence>
<dbReference type="Proteomes" id="UP001056778">
    <property type="component" value="Chromosome 6"/>
</dbReference>
<proteinExistence type="predicted"/>
<sequence>MTTSRRAQTEIPIRHVVLAGIFFVLATSTAVESKSTATISADQYPSENVVPVNEEVLKTRHRFDIQRQLNKKTNIDKDIVPDLQVGCGDGAFLERTTQTSNTESKLLKALARKERRKREANDRKSRSYFSYVVETPASLSYSTIFKPQPFKIERTYYIPVWGSSGRFPIYFPPQPLNTGYPSDNPPRRPSTKAPTKETTTLPPVPAIGNRFKDDGPVWDSRPARPEDNDIVPTRKPSTKTSTFPPLLHDSNPTSAPALDAPPPPQALPPQPTVPPMVQTTRRSTRPLTTTAATSIQPNNQCVWAIVNCCSAGSRVVSASCFERLGCPGPFWDNSPCESQFAKRAIQFALNYYA</sequence>
<organism evidence="1 2">
    <name type="scientific">Holotrichia oblita</name>
    <name type="common">Chafer beetle</name>
    <dbReference type="NCBI Taxonomy" id="644536"/>
    <lineage>
        <taxon>Eukaryota</taxon>
        <taxon>Metazoa</taxon>
        <taxon>Ecdysozoa</taxon>
        <taxon>Arthropoda</taxon>
        <taxon>Hexapoda</taxon>
        <taxon>Insecta</taxon>
        <taxon>Pterygota</taxon>
        <taxon>Neoptera</taxon>
        <taxon>Endopterygota</taxon>
        <taxon>Coleoptera</taxon>
        <taxon>Polyphaga</taxon>
        <taxon>Scarabaeiformia</taxon>
        <taxon>Scarabaeidae</taxon>
        <taxon>Melolonthinae</taxon>
        <taxon>Holotrichia</taxon>
    </lineage>
</organism>
<gene>
    <name evidence="1" type="ORF">MML48_6g00011554</name>
</gene>
<evidence type="ECO:0000313" key="1">
    <source>
        <dbReference type="EMBL" id="KAI4459699.1"/>
    </source>
</evidence>
<reference evidence="1" key="1">
    <citation type="submission" date="2022-04" db="EMBL/GenBank/DDBJ databases">
        <title>Chromosome-scale genome assembly of Holotrichia oblita Faldermann.</title>
        <authorList>
            <person name="Rongchong L."/>
        </authorList>
    </citation>
    <scope>NUCLEOTIDE SEQUENCE</scope>
    <source>
        <strain evidence="1">81SQS9</strain>
    </source>
</reference>
<name>A0ACB9SZ28_HOLOL</name>
<accession>A0ACB9SZ28</accession>
<comment type="caution">
    <text evidence="1">The sequence shown here is derived from an EMBL/GenBank/DDBJ whole genome shotgun (WGS) entry which is preliminary data.</text>
</comment>
<dbReference type="EMBL" id="CM043020">
    <property type="protein sequence ID" value="KAI4459699.1"/>
    <property type="molecule type" value="Genomic_DNA"/>
</dbReference>
<protein>
    <submittedName>
        <fullName evidence="1">Uncharacterized protein</fullName>
    </submittedName>
</protein>
<keyword evidence="2" id="KW-1185">Reference proteome</keyword>